<dbReference type="KEGG" id="rtu:PR017_26695"/>
<protein>
    <submittedName>
        <fullName evidence="3">Transglycosylase SLT domain-containing protein</fullName>
    </submittedName>
</protein>
<dbReference type="PROSITE" id="PS51257">
    <property type="entry name" value="PROKAR_LIPOPROTEIN"/>
    <property type="match status" value="1"/>
</dbReference>
<organism evidence="3 4">
    <name type="scientific">Rhizobium tumorigenes</name>
    <dbReference type="NCBI Taxonomy" id="2041385"/>
    <lineage>
        <taxon>Bacteria</taxon>
        <taxon>Pseudomonadati</taxon>
        <taxon>Pseudomonadota</taxon>
        <taxon>Alphaproteobacteria</taxon>
        <taxon>Hyphomicrobiales</taxon>
        <taxon>Rhizobiaceae</taxon>
        <taxon>Rhizobium/Agrobacterium group</taxon>
        <taxon>Rhizobium</taxon>
    </lineage>
</organism>
<dbReference type="AlphaFoldDB" id="A0AAF1KUP1"/>
<geneLocation type="plasmid" evidence="3 4">
    <name>unnamed2</name>
</geneLocation>
<dbReference type="CDD" id="cd00442">
    <property type="entry name" value="Lyz-like"/>
    <property type="match status" value="1"/>
</dbReference>
<dbReference type="EMBL" id="CP117259">
    <property type="protein sequence ID" value="WFR98970.1"/>
    <property type="molecule type" value="Genomic_DNA"/>
</dbReference>
<dbReference type="RefSeq" id="WP_111221110.1">
    <property type="nucleotide sequence ID" value="NZ_CP117259.1"/>
</dbReference>
<proteinExistence type="predicted"/>
<dbReference type="Gene3D" id="1.10.530.10">
    <property type="match status" value="1"/>
</dbReference>
<name>A0AAF1KUP1_9HYPH</name>
<evidence type="ECO:0000313" key="3">
    <source>
        <dbReference type="EMBL" id="WFR98970.1"/>
    </source>
</evidence>
<gene>
    <name evidence="3" type="ORF">PR017_26695</name>
</gene>
<keyword evidence="4" id="KW-1185">Reference proteome</keyword>
<dbReference type="SUPFAM" id="SSF53955">
    <property type="entry name" value="Lysozyme-like"/>
    <property type="match status" value="1"/>
</dbReference>
<dbReference type="InterPro" id="IPR023346">
    <property type="entry name" value="Lysozyme-like_dom_sf"/>
</dbReference>
<dbReference type="InterPro" id="IPR045795">
    <property type="entry name" value="SLT_4"/>
</dbReference>
<dbReference type="Pfam" id="PF19489">
    <property type="entry name" value="SLT_4"/>
    <property type="match status" value="1"/>
</dbReference>
<sequence>MRKLFIAALVVLSSCATAPHQIRNSCAIFEQRDGLFNNWRRAAERTAREYGVPVPVLMATIYVESSFKPYARPPRTMLLGFIPWTRPSSAYGYAQALDGTWSRYQRATGHWSARRTNFADSINFIGWYHAQSHQQNGIALNDTYNLYMAYYVGHDGYSRGSFRSNGELQRTARRAAGIASTYNSQLRTCGG</sequence>
<accession>A0AAF1KUP1</accession>
<feature type="chain" id="PRO_5042195321" evidence="1">
    <location>
        <begin position="19"/>
        <end position="191"/>
    </location>
</feature>
<evidence type="ECO:0000259" key="2">
    <source>
        <dbReference type="Pfam" id="PF19489"/>
    </source>
</evidence>
<feature type="signal peptide" evidence="1">
    <location>
        <begin position="1"/>
        <end position="18"/>
    </location>
</feature>
<reference evidence="3 4" key="1">
    <citation type="journal article" date="2018" name="Sci. Rep.">
        <title>Rhizobium tumorigenes sp. nov., a novel plant tumorigenic bacterium isolated from cane gall tumors on thornless blackberry.</title>
        <authorList>
            <person name="Kuzmanovi N."/>
            <person name="Smalla K."/>
            <person name="Gronow S."/>
            <person name="PuBawska J."/>
        </authorList>
    </citation>
    <scope>NUCLEOTIDE SEQUENCE [LARGE SCALE GENOMIC DNA]</scope>
    <source>
        <strain evidence="3 4">1078</strain>
    </source>
</reference>
<reference evidence="4" key="2">
    <citation type="journal article" date="2023" name="MicrobiologyOpen">
        <title>Genomics of the tumorigenes clade of the family Rhizobiaceae and description of Rhizobium rhododendri sp. nov.</title>
        <authorList>
            <person name="Kuzmanovic N."/>
            <person name="diCenzo G.C."/>
            <person name="Bunk B."/>
            <person name="Sproeer C."/>
            <person name="Fruehling A."/>
            <person name="Neumann-Schaal M."/>
            <person name="Overmann J."/>
            <person name="Smalla K."/>
        </authorList>
    </citation>
    <scope>NUCLEOTIDE SEQUENCE [LARGE SCALE GENOMIC DNA]</scope>
    <source>
        <strain evidence="4">1078</strain>
        <plasmid evidence="4">unnamed2</plasmid>
    </source>
</reference>
<keyword evidence="1" id="KW-0732">Signal</keyword>
<dbReference type="Proteomes" id="UP000249499">
    <property type="component" value="Plasmid unnamed2"/>
</dbReference>
<evidence type="ECO:0000256" key="1">
    <source>
        <dbReference type="SAM" id="SignalP"/>
    </source>
</evidence>
<feature type="domain" description="Transglycosylase SLT" evidence="2">
    <location>
        <begin position="5"/>
        <end position="189"/>
    </location>
</feature>
<evidence type="ECO:0000313" key="4">
    <source>
        <dbReference type="Proteomes" id="UP000249499"/>
    </source>
</evidence>
<keyword evidence="3" id="KW-0614">Plasmid</keyword>